<comment type="caution">
    <text evidence="2">The sequence shown here is derived from an EMBL/GenBank/DDBJ whole genome shotgun (WGS) entry which is preliminary data.</text>
</comment>
<accession>A0A928X2D8</accession>
<dbReference type="AlphaFoldDB" id="A0A928X2D8"/>
<dbReference type="InterPro" id="IPR001509">
    <property type="entry name" value="Epimerase_deHydtase"/>
</dbReference>
<dbReference type="GO" id="GO:0004029">
    <property type="term" value="F:aldehyde dehydrogenase (NAD+) activity"/>
    <property type="evidence" value="ECO:0007669"/>
    <property type="project" value="TreeGrafter"/>
</dbReference>
<name>A0A928X2D8_LEPEC</name>
<dbReference type="RefSeq" id="WP_193991969.1">
    <property type="nucleotide sequence ID" value="NZ_JADEXP010000036.1"/>
</dbReference>
<keyword evidence="3" id="KW-1185">Reference proteome</keyword>
<dbReference type="PANTHER" id="PTHR48079">
    <property type="entry name" value="PROTEIN YEEZ"/>
    <property type="match status" value="1"/>
</dbReference>
<dbReference type="InterPro" id="IPR051783">
    <property type="entry name" value="NAD(P)-dependent_oxidoreduct"/>
</dbReference>
<dbReference type="GO" id="GO:0005737">
    <property type="term" value="C:cytoplasm"/>
    <property type="evidence" value="ECO:0007669"/>
    <property type="project" value="TreeGrafter"/>
</dbReference>
<sequence>MAEKTGEKVTIIGCGYVGKEVARLWRQQGLTVTATTTSPERVEELQTVADRVRVLKGTDLEDLQDCLLDQQRVLVCVGSKRGANYEETYLSTAKTLAEVLPNTQVQQLIYTSTYSVYGQHHGAVVTEATAVQPATANGEVIAATEQTLLGLSGLKVCVLRLGGIYGPGRTLARIYGRAAGQTRPGNGGEWANWIHRSDIVGAIEFARSHSLSGIYNLVQDEIPTVRDLIERVCDRNHLAPVQWDPSQPSARPYNAKVSNAKIKAAGYQLAHPNFFEN</sequence>
<dbReference type="CDD" id="cd05266">
    <property type="entry name" value="SDR_a4"/>
    <property type="match status" value="1"/>
</dbReference>
<gene>
    <name evidence="2" type="ORF">IQ260_06525</name>
</gene>
<organism evidence="2 3">
    <name type="scientific">Leptolyngbya cf. ectocarpi LEGE 11479</name>
    <dbReference type="NCBI Taxonomy" id="1828722"/>
    <lineage>
        <taxon>Bacteria</taxon>
        <taxon>Bacillati</taxon>
        <taxon>Cyanobacteriota</taxon>
        <taxon>Cyanophyceae</taxon>
        <taxon>Leptolyngbyales</taxon>
        <taxon>Leptolyngbyaceae</taxon>
        <taxon>Leptolyngbya group</taxon>
        <taxon>Leptolyngbya</taxon>
    </lineage>
</organism>
<dbReference type="PANTHER" id="PTHR48079:SF6">
    <property type="entry name" value="NAD(P)-BINDING DOMAIN-CONTAINING PROTEIN-RELATED"/>
    <property type="match status" value="1"/>
</dbReference>
<evidence type="ECO:0000259" key="1">
    <source>
        <dbReference type="Pfam" id="PF01370"/>
    </source>
</evidence>
<feature type="domain" description="NAD-dependent epimerase/dehydratase" evidence="1">
    <location>
        <begin position="11"/>
        <end position="216"/>
    </location>
</feature>
<reference evidence="2" key="1">
    <citation type="submission" date="2020-10" db="EMBL/GenBank/DDBJ databases">
        <authorList>
            <person name="Castelo-Branco R."/>
            <person name="Eusebio N."/>
            <person name="Adriana R."/>
            <person name="Vieira A."/>
            <person name="Brugerolle De Fraissinette N."/>
            <person name="Rezende De Castro R."/>
            <person name="Schneider M.P."/>
            <person name="Vasconcelos V."/>
            <person name="Leao P.N."/>
        </authorList>
    </citation>
    <scope>NUCLEOTIDE SEQUENCE</scope>
    <source>
        <strain evidence="2">LEGE 11479</strain>
    </source>
</reference>
<dbReference type="SUPFAM" id="SSF51735">
    <property type="entry name" value="NAD(P)-binding Rossmann-fold domains"/>
    <property type="match status" value="1"/>
</dbReference>
<protein>
    <submittedName>
        <fullName evidence="2">SDR family oxidoreductase</fullName>
    </submittedName>
</protein>
<proteinExistence type="predicted"/>
<dbReference type="Gene3D" id="3.40.50.720">
    <property type="entry name" value="NAD(P)-binding Rossmann-like Domain"/>
    <property type="match status" value="1"/>
</dbReference>
<dbReference type="InterPro" id="IPR036291">
    <property type="entry name" value="NAD(P)-bd_dom_sf"/>
</dbReference>
<evidence type="ECO:0000313" key="2">
    <source>
        <dbReference type="EMBL" id="MBE9066304.1"/>
    </source>
</evidence>
<dbReference type="Pfam" id="PF01370">
    <property type="entry name" value="Epimerase"/>
    <property type="match status" value="1"/>
</dbReference>
<evidence type="ECO:0000313" key="3">
    <source>
        <dbReference type="Proteomes" id="UP000615026"/>
    </source>
</evidence>
<dbReference type="Proteomes" id="UP000615026">
    <property type="component" value="Unassembled WGS sequence"/>
</dbReference>
<dbReference type="EMBL" id="JADEXP010000036">
    <property type="protein sequence ID" value="MBE9066304.1"/>
    <property type="molecule type" value="Genomic_DNA"/>
</dbReference>